<dbReference type="Pfam" id="PF16099">
    <property type="entry name" value="RMI1_C"/>
    <property type="match status" value="1"/>
</dbReference>
<dbReference type="AlphaFoldDB" id="A0A0B1TRN1"/>
<dbReference type="EMBL" id="KN549304">
    <property type="protein sequence ID" value="KHJ98497.1"/>
    <property type="molecule type" value="Genomic_DNA"/>
</dbReference>
<dbReference type="GO" id="GO:0000712">
    <property type="term" value="P:resolution of meiotic recombination intermediates"/>
    <property type="evidence" value="ECO:0007669"/>
    <property type="project" value="TreeGrafter"/>
</dbReference>
<reference evidence="2 3" key="1">
    <citation type="submission" date="2014-03" db="EMBL/GenBank/DDBJ databases">
        <title>Draft genome of the hookworm Oesophagostomum dentatum.</title>
        <authorList>
            <person name="Mitreva M."/>
        </authorList>
    </citation>
    <scope>NUCLEOTIDE SEQUENCE [LARGE SCALE GENOMIC DNA]</scope>
    <source>
        <strain evidence="2 3">OD-Hann</strain>
    </source>
</reference>
<organism evidence="2 3">
    <name type="scientific">Oesophagostomum dentatum</name>
    <name type="common">Nodular worm</name>
    <dbReference type="NCBI Taxonomy" id="61180"/>
    <lineage>
        <taxon>Eukaryota</taxon>
        <taxon>Metazoa</taxon>
        <taxon>Ecdysozoa</taxon>
        <taxon>Nematoda</taxon>
        <taxon>Chromadorea</taxon>
        <taxon>Rhabditida</taxon>
        <taxon>Rhabditina</taxon>
        <taxon>Rhabditomorpha</taxon>
        <taxon>Strongyloidea</taxon>
        <taxon>Strongylidae</taxon>
        <taxon>Oesophagostomum</taxon>
    </lineage>
</organism>
<accession>A0A0B1TRN1</accession>
<dbReference type="PANTHER" id="PTHR14790">
    <property type="entry name" value="RECQ-MEDIATED GENOME INSTABILITY PROTEIN 1 RMI1"/>
    <property type="match status" value="1"/>
</dbReference>
<dbReference type="OrthoDB" id="341511at2759"/>
<name>A0A0B1TRN1_OESDE</name>
<gene>
    <name evidence="2" type="ORF">OESDEN_01514</name>
</gene>
<dbReference type="InterPro" id="IPR032199">
    <property type="entry name" value="RMI1_C"/>
</dbReference>
<dbReference type="Proteomes" id="UP000053660">
    <property type="component" value="Unassembled WGS sequence"/>
</dbReference>
<dbReference type="PANTHER" id="PTHR14790:SF15">
    <property type="entry name" value="RECQ-MEDIATED GENOME INSTABILITY PROTEIN 1"/>
    <property type="match status" value="1"/>
</dbReference>
<dbReference type="GO" id="GO:0000724">
    <property type="term" value="P:double-strand break repair via homologous recombination"/>
    <property type="evidence" value="ECO:0007669"/>
    <property type="project" value="TreeGrafter"/>
</dbReference>
<dbReference type="GO" id="GO:0000166">
    <property type="term" value="F:nucleotide binding"/>
    <property type="evidence" value="ECO:0007669"/>
    <property type="project" value="InterPro"/>
</dbReference>
<evidence type="ECO:0000313" key="2">
    <source>
        <dbReference type="EMBL" id="KHJ98497.1"/>
    </source>
</evidence>
<evidence type="ECO:0000313" key="3">
    <source>
        <dbReference type="Proteomes" id="UP000053660"/>
    </source>
</evidence>
<keyword evidence="3" id="KW-1185">Reference proteome</keyword>
<protein>
    <recommendedName>
        <fullName evidence="1">RecQ-mediated genome instability protein 1 C-terminal OB-fold domain-containing protein</fullName>
    </recommendedName>
</protein>
<feature type="domain" description="RecQ-mediated genome instability protein 1 C-terminal OB-fold" evidence="1">
    <location>
        <begin position="11"/>
        <end position="115"/>
    </location>
</feature>
<evidence type="ECO:0000259" key="1">
    <source>
        <dbReference type="Pfam" id="PF16099"/>
    </source>
</evidence>
<proteinExistence type="predicted"/>
<dbReference type="GO" id="GO:0031422">
    <property type="term" value="C:RecQ family helicase-topoisomerase III complex"/>
    <property type="evidence" value="ECO:0007669"/>
    <property type="project" value="TreeGrafter"/>
</dbReference>
<dbReference type="GO" id="GO:0016604">
    <property type="term" value="C:nuclear body"/>
    <property type="evidence" value="ECO:0007669"/>
    <property type="project" value="TreeGrafter"/>
</dbReference>
<sequence>MRFAVGSCCKTVQAVVVDIVDSLRIVDGMWTMKVTIQDESCDKLLCFIDNASLTSLIGLTPQEAMEVRASSDINRRRDGQRRLATVETQLKRLDLLLELELFSGSRADPVIRSIRTLVQALDLL</sequence>